<evidence type="ECO:0000313" key="3">
    <source>
        <dbReference type="Proteomes" id="UP001498398"/>
    </source>
</evidence>
<name>A0ABR1JLJ3_9AGAR</name>
<keyword evidence="3" id="KW-1185">Reference proteome</keyword>
<feature type="region of interest" description="Disordered" evidence="1">
    <location>
        <begin position="121"/>
        <end position="160"/>
    </location>
</feature>
<sequence>MSAPHYFGYTGPRPNNAPAPPQHYHHEVVHVQRLRSQSYSGSGFSITNRSLIHRAWPAPPPLSLLAQPIPIHVHPVSYVPVPVPVFPPPPLPRGQAQGYIAQTRAPPAQIPWQPLYNPSMPPTIPASNPNPFTGPSPQAAVPTRSQHSHHNHDELDDYKKDENETMHGIWSASRIGVKAPNNDQGYYRYRSLPDLSTFHVDRTIQYPDDRNRNTNCPADPLAAKRLFYLWDEEYVEQNDLLDSRGTQVRCILCNKVVRLGNVPYALEGWINHWNTCEMIQKAWDLEDPHTIQYYQDLGVDLEELERKGVI</sequence>
<accession>A0ABR1JLJ3</accession>
<reference evidence="2 3" key="1">
    <citation type="submission" date="2024-01" db="EMBL/GenBank/DDBJ databases">
        <title>A draft genome for the cacao thread blight pathogen Marasmiellus scandens.</title>
        <authorList>
            <person name="Baruah I.K."/>
            <person name="Leung J."/>
            <person name="Bukari Y."/>
            <person name="Amoako-Attah I."/>
            <person name="Meinhardt L.W."/>
            <person name="Bailey B.A."/>
            <person name="Cohen S.P."/>
        </authorList>
    </citation>
    <scope>NUCLEOTIDE SEQUENCE [LARGE SCALE GENOMIC DNA]</scope>
    <source>
        <strain evidence="2 3">GH-19</strain>
    </source>
</reference>
<evidence type="ECO:0000256" key="1">
    <source>
        <dbReference type="SAM" id="MobiDB-lite"/>
    </source>
</evidence>
<feature type="compositionally biased region" description="Basic and acidic residues" evidence="1">
    <location>
        <begin position="151"/>
        <end position="160"/>
    </location>
</feature>
<proteinExistence type="predicted"/>
<evidence type="ECO:0000313" key="2">
    <source>
        <dbReference type="EMBL" id="KAK7462399.1"/>
    </source>
</evidence>
<dbReference type="EMBL" id="JBANRG010000011">
    <property type="protein sequence ID" value="KAK7462399.1"/>
    <property type="molecule type" value="Genomic_DNA"/>
</dbReference>
<feature type="compositionally biased region" description="Polar residues" evidence="1">
    <location>
        <begin position="125"/>
        <end position="136"/>
    </location>
</feature>
<organism evidence="2 3">
    <name type="scientific">Marasmiellus scandens</name>
    <dbReference type="NCBI Taxonomy" id="2682957"/>
    <lineage>
        <taxon>Eukaryota</taxon>
        <taxon>Fungi</taxon>
        <taxon>Dikarya</taxon>
        <taxon>Basidiomycota</taxon>
        <taxon>Agaricomycotina</taxon>
        <taxon>Agaricomycetes</taxon>
        <taxon>Agaricomycetidae</taxon>
        <taxon>Agaricales</taxon>
        <taxon>Marasmiineae</taxon>
        <taxon>Omphalotaceae</taxon>
        <taxon>Marasmiellus</taxon>
    </lineage>
</organism>
<dbReference type="Proteomes" id="UP001498398">
    <property type="component" value="Unassembled WGS sequence"/>
</dbReference>
<protein>
    <submittedName>
        <fullName evidence="2">Uncharacterized protein</fullName>
    </submittedName>
</protein>
<comment type="caution">
    <text evidence="2">The sequence shown here is derived from an EMBL/GenBank/DDBJ whole genome shotgun (WGS) entry which is preliminary data.</text>
</comment>
<gene>
    <name evidence="2" type="ORF">VKT23_007998</name>
</gene>